<organism evidence="1 2">
    <name type="scientific">Ladona fulva</name>
    <name type="common">Scarce chaser dragonfly</name>
    <name type="synonym">Libellula fulva</name>
    <dbReference type="NCBI Taxonomy" id="123851"/>
    <lineage>
        <taxon>Eukaryota</taxon>
        <taxon>Metazoa</taxon>
        <taxon>Ecdysozoa</taxon>
        <taxon>Arthropoda</taxon>
        <taxon>Hexapoda</taxon>
        <taxon>Insecta</taxon>
        <taxon>Pterygota</taxon>
        <taxon>Palaeoptera</taxon>
        <taxon>Odonata</taxon>
        <taxon>Epiprocta</taxon>
        <taxon>Anisoptera</taxon>
        <taxon>Libelluloidea</taxon>
        <taxon>Libellulidae</taxon>
        <taxon>Ladona</taxon>
    </lineage>
</organism>
<proteinExistence type="predicted"/>
<reference evidence="1" key="1">
    <citation type="submission" date="2013-04" db="EMBL/GenBank/DDBJ databases">
        <authorList>
            <person name="Qu J."/>
            <person name="Murali S.C."/>
            <person name="Bandaranaike D."/>
            <person name="Bellair M."/>
            <person name="Blankenburg K."/>
            <person name="Chao H."/>
            <person name="Dinh H."/>
            <person name="Doddapaneni H."/>
            <person name="Downs B."/>
            <person name="Dugan-Rocha S."/>
            <person name="Elkadiri S."/>
            <person name="Gnanaolivu R.D."/>
            <person name="Hernandez B."/>
            <person name="Javaid M."/>
            <person name="Jayaseelan J.C."/>
            <person name="Lee S."/>
            <person name="Li M."/>
            <person name="Ming W."/>
            <person name="Munidasa M."/>
            <person name="Muniz J."/>
            <person name="Nguyen L."/>
            <person name="Ongeri F."/>
            <person name="Osuji N."/>
            <person name="Pu L.-L."/>
            <person name="Puazo M."/>
            <person name="Qu C."/>
            <person name="Quiroz J."/>
            <person name="Raj R."/>
            <person name="Weissenberger G."/>
            <person name="Xin Y."/>
            <person name="Zou X."/>
            <person name="Han Y."/>
            <person name="Richards S."/>
            <person name="Worley K."/>
            <person name="Muzny D."/>
            <person name="Gibbs R."/>
        </authorList>
    </citation>
    <scope>NUCLEOTIDE SEQUENCE</scope>
    <source>
        <strain evidence="1">Sampled in the wild</strain>
    </source>
</reference>
<dbReference type="OrthoDB" id="8195499at2759"/>
<dbReference type="Proteomes" id="UP000792457">
    <property type="component" value="Unassembled WGS sequence"/>
</dbReference>
<evidence type="ECO:0000313" key="2">
    <source>
        <dbReference type="Proteomes" id="UP000792457"/>
    </source>
</evidence>
<comment type="caution">
    <text evidence="1">The sequence shown here is derived from an EMBL/GenBank/DDBJ whole genome shotgun (WGS) entry which is preliminary data.</text>
</comment>
<dbReference type="AlphaFoldDB" id="A0A8K0JW57"/>
<evidence type="ECO:0000313" key="1">
    <source>
        <dbReference type="EMBL" id="KAG8223757.1"/>
    </source>
</evidence>
<accession>A0A8K0JW57</accession>
<name>A0A8K0JW57_LADFU</name>
<protein>
    <recommendedName>
        <fullName evidence="3">DDE Tnp4 domain-containing protein</fullName>
    </recommendedName>
</protein>
<sequence length="225" mass="25880">MSSGIMLTIEKRRKLLILDSSTLTYTHLERRSQNSLDTGSPTNEIYMERYKFCEFHHLYKKLREYPELFKNYTRISVETFDHIVKELKNDFTLKATIFMRPTFIEERLILSLSDWNAVLMTRFFAASAYPSQLLFANHCGNVCKNNSVPQQEDYTRIASVTDANYEFVFVDVGGYGKNSDSGIFSASKLGKFLESNSMELPEESRLPNTNIKAPHVLIGVEGFPL</sequence>
<reference evidence="1" key="2">
    <citation type="submission" date="2017-10" db="EMBL/GenBank/DDBJ databases">
        <title>Ladona fulva Genome sequencing and assembly.</title>
        <authorList>
            <person name="Murali S."/>
            <person name="Richards S."/>
            <person name="Bandaranaike D."/>
            <person name="Bellair M."/>
            <person name="Blankenburg K."/>
            <person name="Chao H."/>
            <person name="Dinh H."/>
            <person name="Doddapaneni H."/>
            <person name="Dugan-Rocha S."/>
            <person name="Elkadiri S."/>
            <person name="Gnanaolivu R."/>
            <person name="Hernandez B."/>
            <person name="Skinner E."/>
            <person name="Javaid M."/>
            <person name="Lee S."/>
            <person name="Li M."/>
            <person name="Ming W."/>
            <person name="Munidasa M."/>
            <person name="Muniz J."/>
            <person name="Nguyen L."/>
            <person name="Hughes D."/>
            <person name="Osuji N."/>
            <person name="Pu L.-L."/>
            <person name="Puazo M."/>
            <person name="Qu C."/>
            <person name="Quiroz J."/>
            <person name="Raj R."/>
            <person name="Weissenberger G."/>
            <person name="Xin Y."/>
            <person name="Zou X."/>
            <person name="Han Y."/>
            <person name="Worley K."/>
            <person name="Muzny D."/>
            <person name="Gibbs R."/>
        </authorList>
    </citation>
    <scope>NUCLEOTIDE SEQUENCE</scope>
    <source>
        <strain evidence="1">Sampled in the wild</strain>
    </source>
</reference>
<gene>
    <name evidence="1" type="ORF">J437_LFUL018832</name>
</gene>
<evidence type="ECO:0008006" key="3">
    <source>
        <dbReference type="Google" id="ProtNLM"/>
    </source>
</evidence>
<keyword evidence="2" id="KW-1185">Reference proteome</keyword>
<dbReference type="EMBL" id="KZ308172">
    <property type="protein sequence ID" value="KAG8223757.1"/>
    <property type="molecule type" value="Genomic_DNA"/>
</dbReference>